<evidence type="ECO:0000313" key="3">
    <source>
        <dbReference type="Proteomes" id="UP000515156"/>
    </source>
</evidence>
<dbReference type="CDD" id="cd07765">
    <property type="entry name" value="KRAB_A-box"/>
    <property type="match status" value="1"/>
</dbReference>
<dbReference type="PANTHER" id="PTHR23232">
    <property type="entry name" value="KRAB DOMAIN C2H2 ZINC FINGER"/>
    <property type="match status" value="1"/>
</dbReference>
<dbReference type="AlphaFoldDB" id="A0A6P7X4V0"/>
<dbReference type="GeneID" id="115464392"/>
<name>A0A6P7X4V0_9AMPH</name>
<organism evidence="3 4">
    <name type="scientific">Microcaecilia unicolor</name>
    <dbReference type="NCBI Taxonomy" id="1415580"/>
    <lineage>
        <taxon>Eukaryota</taxon>
        <taxon>Metazoa</taxon>
        <taxon>Chordata</taxon>
        <taxon>Craniata</taxon>
        <taxon>Vertebrata</taxon>
        <taxon>Euteleostomi</taxon>
        <taxon>Amphibia</taxon>
        <taxon>Gymnophiona</taxon>
        <taxon>Siphonopidae</taxon>
        <taxon>Microcaecilia</taxon>
    </lineage>
</organism>
<dbReference type="SMART" id="SM00349">
    <property type="entry name" value="KRAB"/>
    <property type="match status" value="1"/>
</dbReference>
<dbReference type="GO" id="GO:0006355">
    <property type="term" value="P:regulation of DNA-templated transcription"/>
    <property type="evidence" value="ECO:0007669"/>
    <property type="project" value="InterPro"/>
</dbReference>
<dbReference type="Proteomes" id="UP000515156">
    <property type="component" value="Chromosome 1"/>
</dbReference>
<feature type="domain" description="KRAB" evidence="2">
    <location>
        <begin position="18"/>
        <end position="91"/>
    </location>
</feature>
<accession>A0A6P7X4V0</accession>
<dbReference type="InParanoid" id="A0A6P7X4V0"/>
<gene>
    <name evidence="4" type="primary">LOC115464392</name>
</gene>
<evidence type="ECO:0000259" key="2">
    <source>
        <dbReference type="PROSITE" id="PS50805"/>
    </source>
</evidence>
<protein>
    <submittedName>
        <fullName evidence="4">Zinc finger protein 354C-like</fullName>
    </submittedName>
</protein>
<dbReference type="InterPro" id="IPR001909">
    <property type="entry name" value="KRAB"/>
</dbReference>
<dbReference type="Pfam" id="PF01352">
    <property type="entry name" value="KRAB"/>
    <property type="match status" value="1"/>
</dbReference>
<dbReference type="Gene3D" id="6.10.140.140">
    <property type="match status" value="1"/>
</dbReference>
<dbReference type="PANTHER" id="PTHR23232:SF118">
    <property type="entry name" value="ZINC FINGER PROTEIN 746"/>
    <property type="match status" value="1"/>
</dbReference>
<dbReference type="PROSITE" id="PS50805">
    <property type="entry name" value="KRAB"/>
    <property type="match status" value="1"/>
</dbReference>
<dbReference type="SUPFAM" id="SSF109640">
    <property type="entry name" value="KRAB domain (Kruppel-associated box)"/>
    <property type="match status" value="1"/>
</dbReference>
<dbReference type="InterPro" id="IPR036051">
    <property type="entry name" value="KRAB_dom_sf"/>
</dbReference>
<keyword evidence="3" id="KW-1185">Reference proteome</keyword>
<reference evidence="4" key="1">
    <citation type="submission" date="2025-08" db="UniProtKB">
        <authorList>
            <consortium name="RefSeq"/>
        </authorList>
    </citation>
    <scope>IDENTIFICATION</scope>
</reference>
<evidence type="ECO:0000256" key="1">
    <source>
        <dbReference type="SAM" id="MobiDB-lite"/>
    </source>
</evidence>
<dbReference type="OrthoDB" id="9892686at2759"/>
<sequence length="340" mass="39210">MEKGRRMAAGLCAQQVPVTFEDITVYFSQEHWKYLNEGQKKLYREVMKENYETLISLGADHKNINSEVLTRIKQEEELYIWDPRESEEREVTHSYSEKDDLRNSDTERLQWKLSKKTEVEKVLSKSDKEITTSCSEWGEKGKSECGSEKKQNNSIAALALCEHNTSSLSLSGKEQRTEMIAQSCLCDICKIFLSDYVTLKSWQRSDTEGRPSKFTDFGKTFSQIELHVQKKTRIKGSNFMYSECEKGFGRKKEILQHPKTSEESKMCTKTKNGNNVNNLTKLQKNTSEREFSRSGCDKNLNLEENVVRNEKFHAGGRPDSGTEDKSFKKALAEPKKFKLV</sequence>
<feature type="region of interest" description="Disordered" evidence="1">
    <location>
        <begin position="308"/>
        <end position="328"/>
    </location>
</feature>
<dbReference type="RefSeq" id="XP_030050637.1">
    <property type="nucleotide sequence ID" value="XM_030194777.1"/>
</dbReference>
<dbReference type="KEGG" id="muo:115464392"/>
<dbReference type="InterPro" id="IPR050169">
    <property type="entry name" value="Krueppel_C2H2_ZnF"/>
</dbReference>
<proteinExistence type="predicted"/>
<dbReference type="FunCoup" id="A0A6P7X4V0">
    <property type="interactions" value="31"/>
</dbReference>
<evidence type="ECO:0000313" key="4">
    <source>
        <dbReference type="RefSeq" id="XP_030050637.1"/>
    </source>
</evidence>